<dbReference type="CDD" id="cd03263">
    <property type="entry name" value="ABC_subfamily_A"/>
    <property type="match status" value="1"/>
</dbReference>
<dbReference type="InterPro" id="IPR003593">
    <property type="entry name" value="AAA+_ATPase"/>
</dbReference>
<evidence type="ECO:0000259" key="6">
    <source>
        <dbReference type="PROSITE" id="PS50893"/>
    </source>
</evidence>
<dbReference type="STRING" id="1172194.WQQ_08490"/>
<dbReference type="PROSITE" id="PS00211">
    <property type="entry name" value="ABC_TRANSPORTER_1"/>
    <property type="match status" value="1"/>
</dbReference>
<evidence type="ECO:0000313" key="7">
    <source>
        <dbReference type="EMBL" id="EIT70712.1"/>
    </source>
</evidence>
<dbReference type="Proteomes" id="UP000003704">
    <property type="component" value="Unassembled WGS sequence"/>
</dbReference>
<keyword evidence="4" id="KW-0547">Nucleotide-binding</keyword>
<dbReference type="AlphaFoldDB" id="I7ZG71"/>
<accession>I7ZG71</accession>
<comment type="similarity">
    <text evidence="1">Belongs to the ABC transporter superfamily.</text>
</comment>
<dbReference type="SMART" id="SM00382">
    <property type="entry name" value="AAA"/>
    <property type="match status" value="1"/>
</dbReference>
<dbReference type="GO" id="GO:0016887">
    <property type="term" value="F:ATP hydrolysis activity"/>
    <property type="evidence" value="ECO:0007669"/>
    <property type="project" value="InterPro"/>
</dbReference>
<evidence type="ECO:0000256" key="2">
    <source>
        <dbReference type="ARBA" id="ARBA00022448"/>
    </source>
</evidence>
<evidence type="ECO:0000256" key="5">
    <source>
        <dbReference type="ARBA" id="ARBA00022840"/>
    </source>
</evidence>
<proteinExistence type="inferred from homology"/>
<dbReference type="InterPro" id="IPR003439">
    <property type="entry name" value="ABC_transporter-like_ATP-bd"/>
</dbReference>
<dbReference type="InterPro" id="IPR017871">
    <property type="entry name" value="ABC_transporter-like_CS"/>
</dbReference>
<dbReference type="InterPro" id="IPR027417">
    <property type="entry name" value="P-loop_NTPase"/>
</dbReference>
<evidence type="ECO:0000256" key="3">
    <source>
        <dbReference type="ARBA" id="ARBA00022458"/>
    </source>
</evidence>
<evidence type="ECO:0000256" key="4">
    <source>
        <dbReference type="ARBA" id="ARBA00022741"/>
    </source>
</evidence>
<keyword evidence="3" id="KW-0536">Nodulation</keyword>
<keyword evidence="2" id="KW-0813">Transport</keyword>
<keyword evidence="8" id="KW-1185">Reference proteome</keyword>
<dbReference type="PATRIC" id="fig|1172194.4.peg.813"/>
<evidence type="ECO:0000313" key="8">
    <source>
        <dbReference type="Proteomes" id="UP000003704"/>
    </source>
</evidence>
<dbReference type="InterPro" id="IPR050763">
    <property type="entry name" value="ABC_transporter_ATP-binding"/>
</dbReference>
<sequence>MPAILSADRIVKRYPRVTAVDGLSLDLEEGMCLGLLGPNGAGKSTTIEILEGLVEPTSGSVRFRGKPLDSHYRERVGIQFQATALQDFLTVRENLQFFSSLYKRRAAIDELIHGCHLEDYLDRDHRKLSGGQRQRLLLAIALINEPEIVFLDEPTTGLDPQARRNFWDLVVGIKQRGTTVLLTTHYMEEAYLLSDDIAIMDHGKIIARGTAKKLLDEHFSDSVLELPLDAIEGRNLELPLVRKQDCVEIVSSDVNRTLGQLLSAGFPLAQLKIRPRTLEDLFLRLTGAELRA</sequence>
<dbReference type="PANTHER" id="PTHR42711:SF5">
    <property type="entry name" value="ABC TRANSPORTER ATP-BINDING PROTEIN NATA"/>
    <property type="match status" value="1"/>
</dbReference>
<dbReference type="EMBL" id="AKGD01000001">
    <property type="protein sequence ID" value="EIT70712.1"/>
    <property type="molecule type" value="Genomic_DNA"/>
</dbReference>
<dbReference type="SUPFAM" id="SSF52540">
    <property type="entry name" value="P-loop containing nucleoside triphosphate hydrolases"/>
    <property type="match status" value="1"/>
</dbReference>
<dbReference type="Pfam" id="PF00005">
    <property type="entry name" value="ABC_tran"/>
    <property type="match status" value="1"/>
</dbReference>
<reference evidence="7 8" key="1">
    <citation type="journal article" date="2012" name="J. Bacteriol.">
        <title>Genome Sequence of n-Alkane-Degrading Hydrocarboniphaga effusa Strain AP103T (ATCC BAA-332T).</title>
        <authorList>
            <person name="Chang H.K."/>
            <person name="Zylstra G.J."/>
            <person name="Chae J.C."/>
        </authorList>
    </citation>
    <scope>NUCLEOTIDE SEQUENCE [LARGE SCALE GENOMIC DNA]</scope>
    <source>
        <strain evidence="7 8">AP103</strain>
    </source>
</reference>
<gene>
    <name evidence="7" type="ORF">WQQ_08490</name>
</gene>
<organism evidence="7 8">
    <name type="scientific">Hydrocarboniphaga effusa AP103</name>
    <dbReference type="NCBI Taxonomy" id="1172194"/>
    <lineage>
        <taxon>Bacteria</taxon>
        <taxon>Pseudomonadati</taxon>
        <taxon>Pseudomonadota</taxon>
        <taxon>Gammaproteobacteria</taxon>
        <taxon>Nevskiales</taxon>
        <taxon>Nevskiaceae</taxon>
        <taxon>Hydrocarboniphaga</taxon>
    </lineage>
</organism>
<dbReference type="GO" id="GO:0005524">
    <property type="term" value="F:ATP binding"/>
    <property type="evidence" value="ECO:0007669"/>
    <property type="project" value="UniProtKB-KW"/>
</dbReference>
<dbReference type="PROSITE" id="PS50893">
    <property type="entry name" value="ABC_TRANSPORTER_2"/>
    <property type="match status" value="1"/>
</dbReference>
<keyword evidence="5" id="KW-0067">ATP-binding</keyword>
<dbReference type="PANTHER" id="PTHR42711">
    <property type="entry name" value="ABC TRANSPORTER ATP-BINDING PROTEIN"/>
    <property type="match status" value="1"/>
</dbReference>
<dbReference type="RefSeq" id="WP_007183805.1">
    <property type="nucleotide sequence ID" value="NZ_AKGD01000001.1"/>
</dbReference>
<feature type="domain" description="ABC transporter" evidence="6">
    <location>
        <begin position="5"/>
        <end position="227"/>
    </location>
</feature>
<comment type="caution">
    <text evidence="7">The sequence shown here is derived from an EMBL/GenBank/DDBJ whole genome shotgun (WGS) entry which is preliminary data.</text>
</comment>
<evidence type="ECO:0000256" key="1">
    <source>
        <dbReference type="ARBA" id="ARBA00005417"/>
    </source>
</evidence>
<protein>
    <submittedName>
        <fullName evidence="7">ABC transporter</fullName>
    </submittedName>
</protein>
<dbReference type="OrthoDB" id="9775490at2"/>
<name>I7ZG71_9GAMM</name>
<dbReference type="Gene3D" id="3.40.50.300">
    <property type="entry name" value="P-loop containing nucleotide triphosphate hydrolases"/>
    <property type="match status" value="1"/>
</dbReference>